<evidence type="ECO:0000256" key="1">
    <source>
        <dbReference type="ARBA" id="ARBA00007014"/>
    </source>
</evidence>
<evidence type="ECO:0008006" key="10">
    <source>
        <dbReference type="Google" id="ProtNLM"/>
    </source>
</evidence>
<dbReference type="Proteomes" id="UP000606274">
    <property type="component" value="Unassembled WGS sequence"/>
</dbReference>
<dbReference type="Gene3D" id="3.40.50.300">
    <property type="entry name" value="P-loop containing nucleotide triphosphate hydrolases"/>
    <property type="match status" value="1"/>
</dbReference>
<dbReference type="SUPFAM" id="SSF50044">
    <property type="entry name" value="SH3-domain"/>
    <property type="match status" value="1"/>
</dbReference>
<dbReference type="InterPro" id="IPR027417">
    <property type="entry name" value="P-loop_NTPase"/>
</dbReference>
<proteinExistence type="inferred from homology"/>
<dbReference type="Pfam" id="PF02828">
    <property type="entry name" value="L27"/>
    <property type="match status" value="1"/>
</dbReference>
<organism evidence="8 9">
    <name type="scientific">Silurus meridionalis</name>
    <name type="common">Southern catfish</name>
    <name type="synonym">Silurus soldatovi meridionalis</name>
    <dbReference type="NCBI Taxonomy" id="175797"/>
    <lineage>
        <taxon>Eukaryota</taxon>
        <taxon>Metazoa</taxon>
        <taxon>Chordata</taxon>
        <taxon>Craniata</taxon>
        <taxon>Vertebrata</taxon>
        <taxon>Euteleostomi</taxon>
        <taxon>Actinopterygii</taxon>
        <taxon>Neopterygii</taxon>
        <taxon>Teleostei</taxon>
        <taxon>Ostariophysi</taxon>
        <taxon>Siluriformes</taxon>
        <taxon>Siluridae</taxon>
        <taxon>Silurus</taxon>
    </lineage>
</organism>
<evidence type="ECO:0000259" key="6">
    <source>
        <dbReference type="PROSITE" id="PS50106"/>
    </source>
</evidence>
<comment type="caution">
    <text evidence="8">The sequence shown here is derived from an EMBL/GenBank/DDBJ whole genome shotgun (WGS) entry which is preliminary data.</text>
</comment>
<feature type="domain" description="SH3" evidence="4">
    <location>
        <begin position="189"/>
        <end position="259"/>
    </location>
</feature>
<dbReference type="SUPFAM" id="SSF101288">
    <property type="entry name" value="L27 domain"/>
    <property type="match status" value="1"/>
</dbReference>
<evidence type="ECO:0000259" key="4">
    <source>
        <dbReference type="PROSITE" id="PS50002"/>
    </source>
</evidence>
<evidence type="ECO:0000313" key="9">
    <source>
        <dbReference type="Proteomes" id="UP000606274"/>
    </source>
</evidence>
<evidence type="ECO:0000259" key="7">
    <source>
        <dbReference type="PROSITE" id="PS51022"/>
    </source>
</evidence>
<dbReference type="Gene3D" id="2.30.30.40">
    <property type="entry name" value="SH3 Domains"/>
    <property type="match status" value="1"/>
</dbReference>
<dbReference type="PROSITE" id="PS50002">
    <property type="entry name" value="SH3"/>
    <property type="match status" value="1"/>
</dbReference>
<gene>
    <name evidence="8" type="ORF">HF521_009975</name>
</gene>
<dbReference type="Pfam" id="PF00595">
    <property type="entry name" value="PDZ"/>
    <property type="match status" value="1"/>
</dbReference>
<dbReference type="InterPro" id="IPR008144">
    <property type="entry name" value="Guanylate_kin-like_dom"/>
</dbReference>
<evidence type="ECO:0000256" key="3">
    <source>
        <dbReference type="PROSITE-ProRule" id="PRU00192"/>
    </source>
</evidence>
<dbReference type="Gene3D" id="1.10.287.650">
    <property type="entry name" value="L27 domain"/>
    <property type="match status" value="1"/>
</dbReference>
<reference evidence="8" key="1">
    <citation type="submission" date="2020-08" db="EMBL/GenBank/DDBJ databases">
        <title>Chromosome-level assembly of Southern catfish (Silurus meridionalis) provides insights into visual adaptation to the nocturnal and benthic lifestyles.</title>
        <authorList>
            <person name="Zhang Y."/>
            <person name="Wang D."/>
            <person name="Peng Z."/>
        </authorList>
    </citation>
    <scope>NUCLEOTIDE SEQUENCE</scope>
    <source>
        <strain evidence="8">SWU-2019-XX</strain>
        <tissue evidence="8">Muscle</tissue>
    </source>
</reference>
<dbReference type="InterPro" id="IPR014775">
    <property type="entry name" value="L27_C"/>
</dbReference>
<feature type="domain" description="PDZ" evidence="6">
    <location>
        <begin position="100"/>
        <end position="181"/>
    </location>
</feature>
<feature type="domain" description="L27" evidence="7">
    <location>
        <begin position="25"/>
        <end position="82"/>
    </location>
</feature>
<feature type="domain" description="Guanylate kinase-like" evidence="5">
    <location>
        <begin position="344"/>
        <end position="453"/>
    </location>
</feature>
<dbReference type="CDD" id="cd06799">
    <property type="entry name" value="PDZ_MPP3-MPP4-MPP7-like"/>
    <property type="match status" value="1"/>
</dbReference>
<dbReference type="CDD" id="cd11862">
    <property type="entry name" value="SH3_MPP"/>
    <property type="match status" value="1"/>
</dbReference>
<accession>A0A8T0AIC1</accession>
<name>A0A8T0AIC1_SILME</name>
<dbReference type="InterPro" id="IPR036892">
    <property type="entry name" value="L27_dom_sf"/>
</dbReference>
<dbReference type="SUPFAM" id="SSF50156">
    <property type="entry name" value="PDZ domain-like"/>
    <property type="match status" value="1"/>
</dbReference>
<dbReference type="Pfam" id="PF00625">
    <property type="entry name" value="Guanylate_kin"/>
    <property type="match status" value="1"/>
</dbReference>
<protein>
    <recommendedName>
        <fullName evidence="10">MAGUK p55 subfamily member 7</fullName>
    </recommendedName>
</protein>
<dbReference type="EMBL" id="JABFDY010000020">
    <property type="protein sequence ID" value="KAF7692365.1"/>
    <property type="molecule type" value="Genomic_DNA"/>
</dbReference>
<dbReference type="SMART" id="SM00072">
    <property type="entry name" value="GuKc"/>
    <property type="match status" value="1"/>
</dbReference>
<dbReference type="AlphaFoldDB" id="A0A8T0AIC1"/>
<keyword evidence="9" id="KW-1185">Reference proteome</keyword>
<dbReference type="Gene3D" id="2.30.42.10">
    <property type="match status" value="1"/>
</dbReference>
<dbReference type="InterPro" id="IPR004172">
    <property type="entry name" value="L27_dom"/>
</dbReference>
<dbReference type="InterPro" id="IPR001452">
    <property type="entry name" value="SH3_domain"/>
</dbReference>
<comment type="similarity">
    <text evidence="1">Belongs to the MAGUK family.</text>
</comment>
<dbReference type="InterPro" id="IPR036034">
    <property type="entry name" value="PDZ_sf"/>
</dbReference>
<evidence type="ECO:0000259" key="5">
    <source>
        <dbReference type="PROSITE" id="PS50052"/>
    </source>
</evidence>
<dbReference type="PROSITE" id="PS51022">
    <property type="entry name" value="L27"/>
    <property type="match status" value="1"/>
</dbReference>
<dbReference type="PANTHER" id="PTHR23122">
    <property type="entry name" value="MEMBRANE-ASSOCIATED GUANYLATE KINASE MAGUK"/>
    <property type="match status" value="1"/>
</dbReference>
<dbReference type="SMART" id="SM00569">
    <property type="entry name" value="L27"/>
    <property type="match status" value="1"/>
</dbReference>
<dbReference type="SMART" id="SM00228">
    <property type="entry name" value="PDZ"/>
    <property type="match status" value="1"/>
</dbReference>
<dbReference type="InterPro" id="IPR001478">
    <property type="entry name" value="PDZ"/>
</dbReference>
<evidence type="ECO:0000256" key="2">
    <source>
        <dbReference type="ARBA" id="ARBA00022443"/>
    </source>
</evidence>
<dbReference type="InterPro" id="IPR050716">
    <property type="entry name" value="MAGUK"/>
</dbReference>
<dbReference type="Pfam" id="PF07653">
    <property type="entry name" value="SH3_2"/>
    <property type="match status" value="1"/>
</dbReference>
<dbReference type="SMART" id="SM00326">
    <property type="entry name" value="SH3"/>
    <property type="match status" value="1"/>
</dbReference>
<evidence type="ECO:0000313" key="8">
    <source>
        <dbReference type="EMBL" id="KAF7692365.1"/>
    </source>
</evidence>
<dbReference type="PROSITE" id="PS50106">
    <property type="entry name" value="PDZ"/>
    <property type="match status" value="1"/>
</dbReference>
<sequence length="470" mass="54071">MLMVNSLHVLIKLHERLQRFGAQKPAPVEDHAEQLAQEIMKELHTLEARPDVKELIHLLSKPHVQELLSVHDIVAQKEYEPKIPALAAEDDEDEEDSVRIICLMKSKEPLGATIKREKSTGAIVVARIMRGGAADRSGLICEGDELREVNGVPLKDKNPEEILPLLAQSGGTVTFKVIPGKKVDLDDVDTEVFVRALFDYHPKDDPTIPCKDAGLEFRRGDVLQIVSQEDDTWWQARRIMDDQHRAGLIPSRQLHERRVALQRPEALFQMSRLGKINSAEADYVALHGIHIAGLRKSFRLSKKDRWSQETHTKWMKREPISSYQEVVYRIRTTRWELLRHRLGSVRRVLAEGKVCLLDVQPHAAKLLYTAEFKPYVAFVRPPAIEQLRFSRRKAKILAGCEEPVPSRTFMEADFEEMINATKEMENEYAYLFEKIAINDDLARVFTEIRAELRKLEKESNWIPKIWAEKL</sequence>
<keyword evidence="2 3" id="KW-0728">SH3 domain</keyword>
<dbReference type="InterPro" id="IPR008145">
    <property type="entry name" value="GK/Ca_channel_bsu"/>
</dbReference>
<dbReference type="PROSITE" id="PS50052">
    <property type="entry name" value="GUANYLATE_KINASE_2"/>
    <property type="match status" value="1"/>
</dbReference>
<dbReference type="SUPFAM" id="SSF52540">
    <property type="entry name" value="P-loop containing nucleoside triphosphate hydrolases"/>
    <property type="match status" value="1"/>
</dbReference>
<dbReference type="InterPro" id="IPR036028">
    <property type="entry name" value="SH3-like_dom_sf"/>
</dbReference>